<sequence length="85" mass="9257">MNKIVLALPGLVLMAFLVVSTVVVDDDNESIDSLHTVDAGNTTSSENENNSLENEVPPIPRNIAILMLLGMIVSTVLAYRYISRQ</sequence>
<evidence type="ECO:0000256" key="1">
    <source>
        <dbReference type="SAM" id="MobiDB-lite"/>
    </source>
</evidence>
<dbReference type="KEGG" id="mmet:MCMEM_1891"/>
<evidence type="ECO:0000313" key="3">
    <source>
        <dbReference type="EMBL" id="AKB85944.1"/>
    </source>
</evidence>
<protein>
    <submittedName>
        <fullName evidence="3">Uncharacterized protein</fullName>
    </submittedName>
</protein>
<keyword evidence="4" id="KW-1185">Reference proteome</keyword>
<keyword evidence="2" id="KW-1133">Transmembrane helix</keyword>
<proteinExistence type="predicted"/>
<feature type="transmembrane region" description="Helical" evidence="2">
    <location>
        <begin position="63"/>
        <end position="82"/>
    </location>
</feature>
<feature type="region of interest" description="Disordered" evidence="1">
    <location>
        <begin position="34"/>
        <end position="54"/>
    </location>
</feature>
<name>A0A0E3X0Q0_METMT</name>
<keyword evidence="2" id="KW-0472">Membrane</keyword>
<keyword evidence="2" id="KW-0812">Transmembrane</keyword>
<dbReference type="AlphaFoldDB" id="A0A0E3X0Q0"/>
<feature type="compositionally biased region" description="Low complexity" evidence="1">
    <location>
        <begin position="44"/>
        <end position="54"/>
    </location>
</feature>
<organism evidence="3 4">
    <name type="scientific">Methanococcoides methylutens MM1</name>
    <dbReference type="NCBI Taxonomy" id="1434104"/>
    <lineage>
        <taxon>Archaea</taxon>
        <taxon>Methanobacteriati</taxon>
        <taxon>Methanobacteriota</taxon>
        <taxon>Stenosarchaea group</taxon>
        <taxon>Methanomicrobia</taxon>
        <taxon>Methanosarcinales</taxon>
        <taxon>Methanosarcinaceae</taxon>
        <taxon>Methanococcoides</taxon>
    </lineage>
</organism>
<reference evidence="3 4" key="1">
    <citation type="submission" date="2014-07" db="EMBL/GenBank/DDBJ databases">
        <title>Methanogenic archaea and the global carbon cycle.</title>
        <authorList>
            <person name="Henriksen J.R."/>
            <person name="Luke J."/>
            <person name="Reinhart S."/>
            <person name="Benedict M.N."/>
            <person name="Youngblut N.D."/>
            <person name="Metcalf M.E."/>
            <person name="Whitaker R.J."/>
            <person name="Metcalf W.W."/>
        </authorList>
    </citation>
    <scope>NUCLEOTIDE SEQUENCE [LARGE SCALE GENOMIC DNA]</scope>
    <source>
        <strain evidence="3 4">MM1</strain>
    </source>
</reference>
<dbReference type="HOGENOM" id="CLU_2504984_0_0_2"/>
<evidence type="ECO:0000313" key="4">
    <source>
        <dbReference type="Proteomes" id="UP000033048"/>
    </source>
</evidence>
<gene>
    <name evidence="3" type="ORF">MCMEM_1891</name>
</gene>
<evidence type="ECO:0000256" key="2">
    <source>
        <dbReference type="SAM" id="Phobius"/>
    </source>
</evidence>
<accession>A0A0E3X0Q0</accession>
<dbReference type="EMBL" id="CP009518">
    <property type="protein sequence ID" value="AKB85944.1"/>
    <property type="molecule type" value="Genomic_DNA"/>
</dbReference>
<dbReference type="Proteomes" id="UP000033048">
    <property type="component" value="Chromosome"/>
</dbReference>